<dbReference type="Proteomes" id="UP001498398">
    <property type="component" value="Unassembled WGS sequence"/>
</dbReference>
<dbReference type="Pfam" id="PF18803">
    <property type="entry name" value="CxC2"/>
    <property type="match status" value="1"/>
</dbReference>
<evidence type="ECO:0000313" key="2">
    <source>
        <dbReference type="EMBL" id="KAK7439554.1"/>
    </source>
</evidence>
<reference evidence="2 3" key="1">
    <citation type="submission" date="2024-01" db="EMBL/GenBank/DDBJ databases">
        <title>A draft genome for the cacao thread blight pathogen Marasmiellus scandens.</title>
        <authorList>
            <person name="Baruah I.K."/>
            <person name="Leung J."/>
            <person name="Bukari Y."/>
            <person name="Amoako-Attah I."/>
            <person name="Meinhardt L.W."/>
            <person name="Bailey B.A."/>
            <person name="Cohen S.P."/>
        </authorList>
    </citation>
    <scope>NUCLEOTIDE SEQUENCE [LARGE SCALE GENOMIC DNA]</scope>
    <source>
        <strain evidence="2 3">GH-19</strain>
    </source>
</reference>
<dbReference type="EMBL" id="JBANRG010000072">
    <property type="protein sequence ID" value="KAK7439554.1"/>
    <property type="molecule type" value="Genomic_DNA"/>
</dbReference>
<sequence length="321" mass="36504">MLSRSKRARTIEEDDEIILNQESHHVITPIVCIQHEEVDNGRTTRTTSQPSGLAALLTPTSIPTQSHSKIISTMAELETWQEKMKAMDFLDDAELEREIPGALLESGERDNEKVGAMKGRKARAPRGDPVLHKWAEDNNVNVYLSEMLRLDGRAYAFHQIHCPDCEQPFSLASTSKQACYRCLGCEDSRLYCKSCIVKNHSYLPFHKLQEWRNGFFQPVTLHSLGAIFQLGHPTGTSCICEKVAPLQELVVLDVTGVHKLRICYCACETQQARWKQLFRSRLFPATQETPSTVATFRLLGHFHLLSFMSKASAREYYYTLE</sequence>
<evidence type="ECO:0000313" key="3">
    <source>
        <dbReference type="Proteomes" id="UP001498398"/>
    </source>
</evidence>
<protein>
    <recommendedName>
        <fullName evidence="1">CxC2-like cysteine cluster KDZ transposase-associated domain-containing protein</fullName>
    </recommendedName>
</protein>
<proteinExistence type="predicted"/>
<gene>
    <name evidence="2" type="ORF">VKT23_017482</name>
</gene>
<accession>A0ABR1IRX5</accession>
<comment type="caution">
    <text evidence="2">The sequence shown here is derived from an EMBL/GenBank/DDBJ whole genome shotgun (WGS) entry which is preliminary data.</text>
</comment>
<dbReference type="InterPro" id="IPR041457">
    <property type="entry name" value="CxC2_KDZ-assoc"/>
</dbReference>
<evidence type="ECO:0000259" key="1">
    <source>
        <dbReference type="Pfam" id="PF18803"/>
    </source>
</evidence>
<keyword evidence="3" id="KW-1185">Reference proteome</keyword>
<name>A0ABR1IRX5_9AGAR</name>
<organism evidence="2 3">
    <name type="scientific">Marasmiellus scandens</name>
    <dbReference type="NCBI Taxonomy" id="2682957"/>
    <lineage>
        <taxon>Eukaryota</taxon>
        <taxon>Fungi</taxon>
        <taxon>Dikarya</taxon>
        <taxon>Basidiomycota</taxon>
        <taxon>Agaricomycotina</taxon>
        <taxon>Agaricomycetes</taxon>
        <taxon>Agaricomycetidae</taxon>
        <taxon>Agaricales</taxon>
        <taxon>Marasmiineae</taxon>
        <taxon>Omphalotaceae</taxon>
        <taxon>Marasmiellus</taxon>
    </lineage>
</organism>
<feature type="domain" description="CxC2-like cysteine cluster KDZ transposase-associated" evidence="1">
    <location>
        <begin position="221"/>
        <end position="321"/>
    </location>
</feature>